<dbReference type="PANTHER" id="PTHR13246:SF1">
    <property type="entry name" value="CYTOSOLIC ENDO-BETA-N-ACETYLGLUCOSAMINIDASE"/>
    <property type="match status" value="1"/>
</dbReference>
<dbReference type="PANTHER" id="PTHR13246">
    <property type="entry name" value="ENDO BETA N-ACETYLGLUCOSAMINIDASE"/>
    <property type="match status" value="1"/>
</dbReference>
<protein>
    <submittedName>
        <fullName evidence="4">Mannosyl-glycoprotein endo-beta-N-acetylglucosaminidase</fullName>
    </submittedName>
</protein>
<dbReference type="GO" id="GO:0005829">
    <property type="term" value="C:cytosol"/>
    <property type="evidence" value="ECO:0007669"/>
    <property type="project" value="UniProtKB-SubCell"/>
</dbReference>
<keyword evidence="3" id="KW-1185">Reference proteome</keyword>
<reference evidence="4" key="1">
    <citation type="submission" date="2017-02" db="UniProtKB">
        <authorList>
            <consortium name="WormBaseParasite"/>
        </authorList>
    </citation>
    <scope>IDENTIFICATION</scope>
</reference>
<dbReference type="STRING" id="27835.A0A0N4XUN4"/>
<proteinExistence type="predicted"/>
<dbReference type="GO" id="GO:0033925">
    <property type="term" value="F:mannosyl-glycoprotein endo-beta-N-acetylglucosaminidase activity"/>
    <property type="evidence" value="ECO:0007669"/>
    <property type="project" value="UniProtKB-EC"/>
</dbReference>
<feature type="domain" description="Cytosolic endo-beta-N-acetylglucosaminidase TIM barrel" evidence="1">
    <location>
        <begin position="67"/>
        <end position="288"/>
    </location>
</feature>
<dbReference type="WBParaSite" id="NBR_0000643601-mRNA-1">
    <property type="protein sequence ID" value="NBR_0000643601-mRNA-1"/>
    <property type="gene ID" value="NBR_0000643601"/>
</dbReference>
<dbReference type="AlphaFoldDB" id="A0A0N4XUN4"/>
<dbReference type="Pfam" id="PF03644">
    <property type="entry name" value="Glyco_hydro_85"/>
    <property type="match status" value="1"/>
</dbReference>
<sequence>MVLPIVGLDELWNWDLESSKPVDVKPLRNYRDKLNQGLPETMICHDMKGGYLDEESDNGIILTADIPNPYVFLNWWNIDIFCYFSHNFVTIPPIAYINVAHTHGCLALGTFITEWIEGKKLCEKILESEENVKRTVECLVSIANHYHFDGWLVNIENEIQEENLENLKLFLELLTSQTRASTDFSRVIWYDSVTASGNLKWQNMLNEHNLAWYSSCDGIYLNYNWDDEMLLRSADFGALNRIFVGIDCFARGCIGGWDCYRSFAKANLIRMSIALFAPGWICERFPNHANPIELGLR</sequence>
<dbReference type="InterPro" id="IPR032979">
    <property type="entry name" value="ENGase"/>
</dbReference>
<evidence type="ECO:0000313" key="3">
    <source>
        <dbReference type="Proteomes" id="UP000271162"/>
    </source>
</evidence>
<dbReference type="Proteomes" id="UP000271162">
    <property type="component" value="Unassembled WGS sequence"/>
</dbReference>
<evidence type="ECO:0000313" key="4">
    <source>
        <dbReference type="WBParaSite" id="NBR_0000643601-mRNA-1"/>
    </source>
</evidence>
<evidence type="ECO:0000259" key="1">
    <source>
        <dbReference type="Pfam" id="PF03644"/>
    </source>
</evidence>
<evidence type="ECO:0000313" key="2">
    <source>
        <dbReference type="EMBL" id="VDL70026.1"/>
    </source>
</evidence>
<gene>
    <name evidence="2" type="ORF">NBR_LOCUS6437</name>
</gene>
<organism evidence="4">
    <name type="scientific">Nippostrongylus brasiliensis</name>
    <name type="common">Rat hookworm</name>
    <dbReference type="NCBI Taxonomy" id="27835"/>
    <lineage>
        <taxon>Eukaryota</taxon>
        <taxon>Metazoa</taxon>
        <taxon>Ecdysozoa</taxon>
        <taxon>Nematoda</taxon>
        <taxon>Chromadorea</taxon>
        <taxon>Rhabditida</taxon>
        <taxon>Rhabditina</taxon>
        <taxon>Rhabditomorpha</taxon>
        <taxon>Strongyloidea</taxon>
        <taxon>Heligmosomidae</taxon>
        <taxon>Nippostrongylus</taxon>
    </lineage>
</organism>
<name>A0A0N4XUN4_NIPBR</name>
<reference evidence="2 3" key="2">
    <citation type="submission" date="2018-11" db="EMBL/GenBank/DDBJ databases">
        <authorList>
            <consortium name="Pathogen Informatics"/>
        </authorList>
    </citation>
    <scope>NUCLEOTIDE SEQUENCE [LARGE SCALE GENOMIC DNA]</scope>
</reference>
<dbReference type="InterPro" id="IPR005201">
    <property type="entry name" value="TIM_ENGase"/>
</dbReference>
<dbReference type="OMA" id="NWDDEML"/>
<dbReference type="Gene3D" id="3.20.20.80">
    <property type="entry name" value="Glycosidases"/>
    <property type="match status" value="1"/>
</dbReference>
<dbReference type="EMBL" id="UYSL01019800">
    <property type="protein sequence ID" value="VDL70026.1"/>
    <property type="molecule type" value="Genomic_DNA"/>
</dbReference>
<accession>A0A0N4XUN4</accession>